<feature type="transmembrane region" description="Helical" evidence="7">
    <location>
        <begin position="114"/>
        <end position="137"/>
    </location>
</feature>
<dbReference type="InterPro" id="IPR036259">
    <property type="entry name" value="MFS_trans_sf"/>
</dbReference>
<keyword evidence="3 7" id="KW-0812">Transmembrane</keyword>
<accession>A0A0T6ATB6</accession>
<dbReference type="Pfam" id="PF07690">
    <property type="entry name" value="MFS_1"/>
    <property type="match status" value="1"/>
</dbReference>
<dbReference type="Gene3D" id="1.20.1250.20">
    <property type="entry name" value="MFS general substrate transporter like domains"/>
    <property type="match status" value="1"/>
</dbReference>
<dbReference type="PANTHER" id="PTHR11662">
    <property type="entry name" value="SOLUTE CARRIER FAMILY 17"/>
    <property type="match status" value="1"/>
</dbReference>
<feature type="transmembrane region" description="Helical" evidence="7">
    <location>
        <begin position="149"/>
        <end position="170"/>
    </location>
</feature>
<evidence type="ECO:0000256" key="6">
    <source>
        <dbReference type="ARBA" id="ARBA00023136"/>
    </source>
</evidence>
<evidence type="ECO:0000256" key="2">
    <source>
        <dbReference type="ARBA" id="ARBA00022448"/>
    </source>
</evidence>
<comment type="caution">
    <text evidence="8">The sequence shown here is derived from an EMBL/GenBank/DDBJ whole genome shotgun (WGS) entry which is preliminary data.</text>
</comment>
<protein>
    <submittedName>
        <fullName evidence="8">Membrane transporter</fullName>
    </submittedName>
</protein>
<dbReference type="GO" id="GO:0015293">
    <property type="term" value="F:symporter activity"/>
    <property type="evidence" value="ECO:0007669"/>
    <property type="project" value="UniProtKB-KW"/>
</dbReference>
<evidence type="ECO:0000256" key="1">
    <source>
        <dbReference type="ARBA" id="ARBA00004141"/>
    </source>
</evidence>
<dbReference type="Proteomes" id="UP000051574">
    <property type="component" value="Unassembled WGS sequence"/>
</dbReference>
<evidence type="ECO:0000313" key="9">
    <source>
        <dbReference type="Proteomes" id="UP000051574"/>
    </source>
</evidence>
<keyword evidence="4" id="KW-0769">Symport</keyword>
<name>A0A0T6ATB6_9SCAR</name>
<keyword evidence="9" id="KW-1185">Reference proteome</keyword>
<comment type="subcellular location">
    <subcellularLocation>
        <location evidence="1">Membrane</location>
        <topology evidence="1">Multi-pass membrane protein</topology>
    </subcellularLocation>
</comment>
<keyword evidence="5 7" id="KW-1133">Transmembrane helix</keyword>
<sequence length="207" mass="23007">MVTDLPIYMSDVLKFNVNENGVWSSVPYICMWIVSMSSGWFCDWLIMKQYMTVTFARKFFTTVASIGPGIFIIAASYAGCDRALVVALFTIAMGFMGTFYCGMKVNALDLSPNYGGTLMAIVNGIGAITGIITPYLAGALTGNHTLGEWRLVFWISLGVFVVTNIIYVLFASGEEQWWNRIDDPNFKRGIENGNMEPLKEENGDTKH</sequence>
<dbReference type="PANTHER" id="PTHR11662:SF415">
    <property type="entry name" value="AT30085P-RELATED"/>
    <property type="match status" value="1"/>
</dbReference>
<dbReference type="AlphaFoldDB" id="A0A0T6ATB6"/>
<dbReference type="FunFam" id="1.20.1250.20:FF:000003">
    <property type="entry name" value="Solute carrier family 17 member 3"/>
    <property type="match status" value="1"/>
</dbReference>
<evidence type="ECO:0000256" key="5">
    <source>
        <dbReference type="ARBA" id="ARBA00022989"/>
    </source>
</evidence>
<dbReference type="GO" id="GO:0006820">
    <property type="term" value="P:monoatomic anion transport"/>
    <property type="evidence" value="ECO:0007669"/>
    <property type="project" value="TreeGrafter"/>
</dbReference>
<feature type="transmembrane region" description="Helical" evidence="7">
    <location>
        <begin position="26"/>
        <end position="47"/>
    </location>
</feature>
<keyword evidence="2" id="KW-0813">Transport</keyword>
<reference evidence="8 9" key="1">
    <citation type="submission" date="2015-09" db="EMBL/GenBank/DDBJ databases">
        <title>Draft genome of the scarab beetle Oryctes borbonicus.</title>
        <authorList>
            <person name="Meyer J.M."/>
            <person name="Markov G.V."/>
            <person name="Baskaran P."/>
            <person name="Herrmann M."/>
            <person name="Sommer R.J."/>
            <person name="Roedelsperger C."/>
        </authorList>
    </citation>
    <scope>NUCLEOTIDE SEQUENCE [LARGE SCALE GENOMIC DNA]</scope>
    <source>
        <strain evidence="8">OB123</strain>
        <tissue evidence="8">Whole animal</tissue>
    </source>
</reference>
<dbReference type="EMBL" id="LJIG01022894">
    <property type="protein sequence ID" value="KRT78187.1"/>
    <property type="molecule type" value="Genomic_DNA"/>
</dbReference>
<feature type="transmembrane region" description="Helical" evidence="7">
    <location>
        <begin position="84"/>
        <end position="102"/>
    </location>
</feature>
<dbReference type="InterPro" id="IPR050382">
    <property type="entry name" value="MFS_Na/Anion_cotransporter"/>
</dbReference>
<evidence type="ECO:0000256" key="3">
    <source>
        <dbReference type="ARBA" id="ARBA00022692"/>
    </source>
</evidence>
<feature type="transmembrane region" description="Helical" evidence="7">
    <location>
        <begin position="59"/>
        <end position="78"/>
    </location>
</feature>
<dbReference type="OrthoDB" id="6732156at2759"/>
<dbReference type="InterPro" id="IPR011701">
    <property type="entry name" value="MFS"/>
</dbReference>
<proteinExistence type="predicted"/>
<gene>
    <name evidence="8" type="ORF">AMK59_6820</name>
</gene>
<evidence type="ECO:0000313" key="8">
    <source>
        <dbReference type="EMBL" id="KRT78187.1"/>
    </source>
</evidence>
<dbReference type="SUPFAM" id="SSF103473">
    <property type="entry name" value="MFS general substrate transporter"/>
    <property type="match status" value="1"/>
</dbReference>
<evidence type="ECO:0000256" key="4">
    <source>
        <dbReference type="ARBA" id="ARBA00022847"/>
    </source>
</evidence>
<dbReference type="GO" id="GO:0016020">
    <property type="term" value="C:membrane"/>
    <property type="evidence" value="ECO:0007669"/>
    <property type="project" value="UniProtKB-SubCell"/>
</dbReference>
<evidence type="ECO:0000256" key="7">
    <source>
        <dbReference type="SAM" id="Phobius"/>
    </source>
</evidence>
<organism evidence="8 9">
    <name type="scientific">Oryctes borbonicus</name>
    <dbReference type="NCBI Taxonomy" id="1629725"/>
    <lineage>
        <taxon>Eukaryota</taxon>
        <taxon>Metazoa</taxon>
        <taxon>Ecdysozoa</taxon>
        <taxon>Arthropoda</taxon>
        <taxon>Hexapoda</taxon>
        <taxon>Insecta</taxon>
        <taxon>Pterygota</taxon>
        <taxon>Neoptera</taxon>
        <taxon>Endopterygota</taxon>
        <taxon>Coleoptera</taxon>
        <taxon>Polyphaga</taxon>
        <taxon>Scarabaeiformia</taxon>
        <taxon>Scarabaeidae</taxon>
        <taxon>Dynastinae</taxon>
        <taxon>Oryctes</taxon>
    </lineage>
</organism>
<keyword evidence="6 7" id="KW-0472">Membrane</keyword>